<dbReference type="PANTHER" id="PTHR28037:SF1">
    <property type="entry name" value="ALCOHOL O-ACETYLTRANSFERASE 1-RELATED"/>
    <property type="match status" value="1"/>
</dbReference>
<dbReference type="PANTHER" id="PTHR28037">
    <property type="entry name" value="ALCOHOL O-ACETYLTRANSFERASE 1-RELATED"/>
    <property type="match status" value="1"/>
</dbReference>
<accession>A0AAE1KCJ1</accession>
<dbReference type="EMBL" id="JAWQEG010002745">
    <property type="protein sequence ID" value="KAK3869964.1"/>
    <property type="molecule type" value="Genomic_DNA"/>
</dbReference>
<dbReference type="AlphaFoldDB" id="A0AAE1KCJ1"/>
<gene>
    <name evidence="1" type="ORF">Pcinc_024765</name>
</gene>
<keyword evidence="2" id="KW-1185">Reference proteome</keyword>
<proteinExistence type="predicted"/>
<comment type="caution">
    <text evidence="1">The sequence shown here is derived from an EMBL/GenBank/DDBJ whole genome shotgun (WGS) entry which is preliminary data.</text>
</comment>
<evidence type="ECO:0000313" key="1">
    <source>
        <dbReference type="EMBL" id="KAK3869964.1"/>
    </source>
</evidence>
<name>A0AAE1KCJ1_PETCI</name>
<dbReference type="Gene3D" id="3.30.559.10">
    <property type="entry name" value="Chloramphenicol acetyltransferase-like domain"/>
    <property type="match status" value="1"/>
</dbReference>
<dbReference type="SUPFAM" id="SSF52777">
    <property type="entry name" value="CoA-dependent acyltransferases"/>
    <property type="match status" value="2"/>
</dbReference>
<evidence type="ECO:0000313" key="2">
    <source>
        <dbReference type="Proteomes" id="UP001286313"/>
    </source>
</evidence>
<dbReference type="Gene3D" id="3.30.559.30">
    <property type="entry name" value="Nonribosomal peptide synthetase, condensation domain"/>
    <property type="match status" value="1"/>
</dbReference>
<dbReference type="Proteomes" id="UP001286313">
    <property type="component" value="Unassembled WGS sequence"/>
</dbReference>
<protein>
    <submittedName>
        <fullName evidence="1">Uncharacterized protein</fullName>
    </submittedName>
</protein>
<reference evidence="1" key="1">
    <citation type="submission" date="2023-10" db="EMBL/GenBank/DDBJ databases">
        <title>Genome assemblies of two species of porcelain crab, Petrolisthes cinctipes and Petrolisthes manimaculis (Anomura: Porcellanidae).</title>
        <authorList>
            <person name="Angst P."/>
        </authorList>
    </citation>
    <scope>NUCLEOTIDE SEQUENCE</scope>
    <source>
        <strain evidence="1">PB745_01</strain>
        <tissue evidence="1">Gill</tissue>
    </source>
</reference>
<organism evidence="1 2">
    <name type="scientific">Petrolisthes cinctipes</name>
    <name type="common">Flat porcelain crab</name>
    <dbReference type="NCBI Taxonomy" id="88211"/>
    <lineage>
        <taxon>Eukaryota</taxon>
        <taxon>Metazoa</taxon>
        <taxon>Ecdysozoa</taxon>
        <taxon>Arthropoda</taxon>
        <taxon>Crustacea</taxon>
        <taxon>Multicrustacea</taxon>
        <taxon>Malacostraca</taxon>
        <taxon>Eumalacostraca</taxon>
        <taxon>Eucarida</taxon>
        <taxon>Decapoda</taxon>
        <taxon>Pleocyemata</taxon>
        <taxon>Anomura</taxon>
        <taxon>Galatheoidea</taxon>
        <taxon>Porcellanidae</taxon>
        <taxon>Petrolisthes</taxon>
    </lineage>
</organism>
<dbReference type="InterPro" id="IPR052058">
    <property type="entry name" value="Alcohol_O-acetyltransferase"/>
</dbReference>
<dbReference type="InterPro" id="IPR023213">
    <property type="entry name" value="CAT-like_dom_sf"/>
</dbReference>
<sequence>MEEGRERDGKWEGEWMEGGMVSGKVSGCMEDECIEGGRERDGVVDAGGQLCKGNVKAGGPSAITSPLAYISNAKYKIHTYKNSAGSIFDEAPVTSSTCVTSGKVEASTASLTTPHYNTSRQAGRWVRPLGYAERFMTFAHDYGCMTTIYSLWLESSKPLEFDFIKQTTVLMFRKMPNLRMHLDYRHGDIWWREMIHEVVDVEEITSDNVEETVQELLRRRYRMHEGPLWFTRFVNLGEDDQYERDSNFNLKYKYVCIFGFHHNVSDGSTNMKFCQVFLKVLNDLYQGNNVDLSQVGTFAMPIHDRLGEEAGSIWFYMGIFLRRFYTILLTFGHPVWNFTSDYRMPFRQEAGTHLLQRDLDKVTTQNLLKRCKMEGVTLNSTFTAAANLALYTMMLDKNKKLGLTHLCSQQAINMRRYWPKEHRDNTFGCHISLLDLSFPTQEEDLKAFWEYTRGVHNLLSYHLTETKRALKLQPMSVRLGIIIRHNAMLAKLGLPSSNDNHYTVTNMGNLSTTFPGSGPEVEVTKVLRTVSCHFMPTLCQHTLQTFRGCLSYSLDYYTQKLSPETASQYASIIMSILTSSIHQPN</sequence>